<evidence type="ECO:0000256" key="1">
    <source>
        <dbReference type="SAM" id="Phobius"/>
    </source>
</evidence>
<evidence type="ECO:0000313" key="3">
    <source>
        <dbReference type="Proteomes" id="UP000800035"/>
    </source>
</evidence>
<keyword evidence="1" id="KW-0472">Membrane</keyword>
<gene>
    <name evidence="2" type="ORF">CC80DRAFT_228582</name>
</gene>
<reference evidence="2" key="1">
    <citation type="journal article" date="2020" name="Stud. Mycol.">
        <title>101 Dothideomycetes genomes: a test case for predicting lifestyles and emergence of pathogens.</title>
        <authorList>
            <person name="Haridas S."/>
            <person name="Albert R."/>
            <person name="Binder M."/>
            <person name="Bloem J."/>
            <person name="Labutti K."/>
            <person name="Salamov A."/>
            <person name="Andreopoulos B."/>
            <person name="Baker S."/>
            <person name="Barry K."/>
            <person name="Bills G."/>
            <person name="Bluhm B."/>
            <person name="Cannon C."/>
            <person name="Castanera R."/>
            <person name="Culley D."/>
            <person name="Daum C."/>
            <person name="Ezra D."/>
            <person name="Gonzalez J."/>
            <person name="Henrissat B."/>
            <person name="Kuo A."/>
            <person name="Liang C."/>
            <person name="Lipzen A."/>
            <person name="Lutzoni F."/>
            <person name="Magnuson J."/>
            <person name="Mondo S."/>
            <person name="Nolan M."/>
            <person name="Ohm R."/>
            <person name="Pangilinan J."/>
            <person name="Park H.-J."/>
            <person name="Ramirez L."/>
            <person name="Alfaro M."/>
            <person name="Sun H."/>
            <person name="Tritt A."/>
            <person name="Yoshinaga Y."/>
            <person name="Zwiers L.-H."/>
            <person name="Turgeon B."/>
            <person name="Goodwin S."/>
            <person name="Spatafora J."/>
            <person name="Crous P."/>
            <person name="Grigoriev I."/>
        </authorList>
    </citation>
    <scope>NUCLEOTIDE SEQUENCE</scope>
    <source>
        <strain evidence="2">CBS 675.92</strain>
    </source>
</reference>
<organism evidence="2 3">
    <name type="scientific">Byssothecium circinans</name>
    <dbReference type="NCBI Taxonomy" id="147558"/>
    <lineage>
        <taxon>Eukaryota</taxon>
        <taxon>Fungi</taxon>
        <taxon>Dikarya</taxon>
        <taxon>Ascomycota</taxon>
        <taxon>Pezizomycotina</taxon>
        <taxon>Dothideomycetes</taxon>
        <taxon>Pleosporomycetidae</taxon>
        <taxon>Pleosporales</taxon>
        <taxon>Massarineae</taxon>
        <taxon>Massarinaceae</taxon>
        <taxon>Byssothecium</taxon>
    </lineage>
</organism>
<dbReference type="AlphaFoldDB" id="A0A6A5TFV2"/>
<feature type="transmembrane region" description="Helical" evidence="1">
    <location>
        <begin position="21"/>
        <end position="43"/>
    </location>
</feature>
<keyword evidence="1" id="KW-0812">Transmembrane</keyword>
<sequence length="73" mass="8118">MRGILRLGSGSGCIKSPFFEFGFWSLSLHGLAVWGVDLCFLSGFPMRNIYYGAYASLALLFFGTMRRGKGRVE</sequence>
<accession>A0A6A5TFV2</accession>
<proteinExistence type="predicted"/>
<keyword evidence="1" id="KW-1133">Transmembrane helix</keyword>
<evidence type="ECO:0000313" key="2">
    <source>
        <dbReference type="EMBL" id="KAF1950522.1"/>
    </source>
</evidence>
<keyword evidence="3" id="KW-1185">Reference proteome</keyword>
<feature type="transmembrane region" description="Helical" evidence="1">
    <location>
        <begin position="49"/>
        <end position="65"/>
    </location>
</feature>
<protein>
    <submittedName>
        <fullName evidence="2">Uncharacterized protein</fullName>
    </submittedName>
</protein>
<name>A0A6A5TFV2_9PLEO</name>
<dbReference type="Proteomes" id="UP000800035">
    <property type="component" value="Unassembled WGS sequence"/>
</dbReference>
<dbReference type="EMBL" id="ML977025">
    <property type="protein sequence ID" value="KAF1950522.1"/>
    <property type="molecule type" value="Genomic_DNA"/>
</dbReference>